<dbReference type="InterPro" id="IPR007933">
    <property type="entry name" value="Transcrpt_activ_CII"/>
</dbReference>
<evidence type="ECO:0000313" key="1">
    <source>
        <dbReference type="EMBL" id="DAD75666.1"/>
    </source>
</evidence>
<dbReference type="GO" id="GO:0003677">
    <property type="term" value="F:DNA binding"/>
    <property type="evidence" value="ECO:0007669"/>
    <property type="project" value="InterPro"/>
</dbReference>
<dbReference type="Pfam" id="PF05269">
    <property type="entry name" value="Phage_CII"/>
    <property type="match status" value="1"/>
</dbReference>
<dbReference type="Gene3D" id="1.10.260.40">
    <property type="entry name" value="lambda repressor-like DNA-binding domains"/>
    <property type="match status" value="1"/>
</dbReference>
<dbReference type="GO" id="GO:0006355">
    <property type="term" value="P:regulation of DNA-templated transcription"/>
    <property type="evidence" value="ECO:0007669"/>
    <property type="project" value="InterPro"/>
</dbReference>
<sequence length="91" mass="10134">MARNELSKDAIKNADLIRQKSANTKDAHAADYIGVDAATICRFKADHLDKFCGYLDFLGLTVVDKELRQISEEDLNALKLFASKGIEKFGQ</sequence>
<reference evidence="1" key="1">
    <citation type="journal article" date="2021" name="Proc. Natl. Acad. Sci. U.S.A.">
        <title>A Catalog of Tens of Thousands of Viruses from Human Metagenomes Reveals Hidden Associations with Chronic Diseases.</title>
        <authorList>
            <person name="Tisza M.J."/>
            <person name="Buck C.B."/>
        </authorList>
    </citation>
    <scope>NUCLEOTIDE SEQUENCE</scope>
    <source>
        <strain evidence="1">Ctzeq1</strain>
    </source>
</reference>
<dbReference type="EMBL" id="BK014787">
    <property type="protein sequence ID" value="DAD75666.1"/>
    <property type="molecule type" value="Genomic_DNA"/>
</dbReference>
<organism evidence="1">
    <name type="scientific">Podoviridae sp. ctzeq1</name>
    <dbReference type="NCBI Taxonomy" id="2826597"/>
    <lineage>
        <taxon>Viruses</taxon>
        <taxon>Duplodnaviria</taxon>
        <taxon>Heunggongvirae</taxon>
        <taxon>Uroviricota</taxon>
        <taxon>Caudoviricetes</taxon>
    </lineage>
</organism>
<name>A0A8S5M0B6_9CAUD</name>
<dbReference type="SUPFAM" id="SSF47413">
    <property type="entry name" value="lambda repressor-like DNA-binding domains"/>
    <property type="match status" value="1"/>
</dbReference>
<dbReference type="InterPro" id="IPR010982">
    <property type="entry name" value="Lambda_DNA-bd_dom_sf"/>
</dbReference>
<accession>A0A8S5M0B6</accession>
<proteinExistence type="predicted"/>
<protein>
    <submittedName>
        <fullName evidence="1">Regulatory protein CII-alpha fold, DNA binding protein</fullName>
    </submittedName>
</protein>